<dbReference type="InterPro" id="IPR015943">
    <property type="entry name" value="WD40/YVTN_repeat-like_dom_sf"/>
</dbReference>
<keyword evidence="1 2" id="KW-0732">Signal</keyword>
<evidence type="ECO:0000259" key="3">
    <source>
        <dbReference type="Pfam" id="PF18962"/>
    </source>
</evidence>
<accession>A0A1I3JZJ2</accession>
<organism evidence="4 5">
    <name type="scientific">Olleya namhaensis</name>
    <dbReference type="NCBI Taxonomy" id="1144750"/>
    <lineage>
        <taxon>Bacteria</taxon>
        <taxon>Pseudomonadati</taxon>
        <taxon>Bacteroidota</taxon>
        <taxon>Flavobacteriia</taxon>
        <taxon>Flavobacteriales</taxon>
        <taxon>Flavobacteriaceae</taxon>
    </lineage>
</organism>
<dbReference type="Pfam" id="PF18962">
    <property type="entry name" value="Por_Secre_tail"/>
    <property type="match status" value="1"/>
</dbReference>
<feature type="signal peptide" evidence="2">
    <location>
        <begin position="1"/>
        <end position="18"/>
    </location>
</feature>
<gene>
    <name evidence="4" type="ORF">SAMN05443431_101615</name>
</gene>
<feature type="domain" description="Secretion system C-terminal sorting" evidence="3">
    <location>
        <begin position="1078"/>
        <end position="1151"/>
    </location>
</feature>
<protein>
    <submittedName>
        <fullName evidence="4">Por secretion system C-terminal sorting domain-containing protein</fullName>
    </submittedName>
</protein>
<dbReference type="PANTHER" id="PTHR43739">
    <property type="entry name" value="XYLOGLUCANASE (EUROFUNG)"/>
    <property type="match status" value="1"/>
</dbReference>
<dbReference type="AlphaFoldDB" id="A0A1I3JZJ2"/>
<dbReference type="Proteomes" id="UP000199559">
    <property type="component" value="Unassembled WGS sequence"/>
</dbReference>
<dbReference type="InterPro" id="IPR026444">
    <property type="entry name" value="Secre_tail"/>
</dbReference>
<keyword evidence="5" id="KW-1185">Reference proteome</keyword>
<dbReference type="InterPro" id="IPR052025">
    <property type="entry name" value="Xyloglucanase_GH74"/>
</dbReference>
<proteinExistence type="predicted"/>
<dbReference type="NCBIfam" id="TIGR04183">
    <property type="entry name" value="Por_Secre_tail"/>
    <property type="match status" value="1"/>
</dbReference>
<reference evidence="5" key="1">
    <citation type="submission" date="2016-10" db="EMBL/GenBank/DDBJ databases">
        <authorList>
            <person name="Varghese N."/>
            <person name="Submissions S."/>
        </authorList>
    </citation>
    <scope>NUCLEOTIDE SEQUENCE [LARGE SCALE GENOMIC DNA]</scope>
    <source>
        <strain evidence="5">DSM 28881</strain>
    </source>
</reference>
<feature type="chain" id="PRO_5011733366" evidence="2">
    <location>
        <begin position="19"/>
        <end position="1152"/>
    </location>
</feature>
<name>A0A1I3JZJ2_9FLAO</name>
<evidence type="ECO:0000256" key="1">
    <source>
        <dbReference type="ARBA" id="ARBA00022729"/>
    </source>
</evidence>
<dbReference type="PANTHER" id="PTHR43739:SF5">
    <property type="entry name" value="EXO-ALPHA-SIALIDASE"/>
    <property type="match status" value="1"/>
</dbReference>
<dbReference type="Gene3D" id="2.60.120.260">
    <property type="entry name" value="Galactose-binding domain-like"/>
    <property type="match status" value="1"/>
</dbReference>
<evidence type="ECO:0000313" key="4">
    <source>
        <dbReference type="EMBL" id="SFI65365.1"/>
    </source>
</evidence>
<evidence type="ECO:0000256" key="2">
    <source>
        <dbReference type="SAM" id="SignalP"/>
    </source>
</evidence>
<dbReference type="RefSeq" id="WP_090837354.1">
    <property type="nucleotide sequence ID" value="NZ_FORM01000001.1"/>
</dbReference>
<dbReference type="Gene3D" id="2.130.10.10">
    <property type="entry name" value="YVTN repeat-like/Quinoprotein amine dehydrogenase"/>
    <property type="match status" value="3"/>
</dbReference>
<evidence type="ECO:0000313" key="5">
    <source>
        <dbReference type="Proteomes" id="UP000199559"/>
    </source>
</evidence>
<dbReference type="STRING" id="1144750.SAMN05443431_101615"/>
<dbReference type="GO" id="GO:0010411">
    <property type="term" value="P:xyloglucan metabolic process"/>
    <property type="evidence" value="ECO:0007669"/>
    <property type="project" value="TreeGrafter"/>
</dbReference>
<sequence length="1152" mass="125958">MKKILSLLFLLSVSISYGQFNQDAPWMSDLNRTSRTDANPVKFQEIVSAFNTYWETRDPNVKGSGYKPFKRWETYWSNFVKQDGTLPTSLELWNTYLTVHGQNTNSRSSNVLVDESNWIPVGPFSHSNTGSWSPGQGRVNVVVQDPNTPTTIYAGAPAGGLWKSTDAGLNWITTTDDLPQIGVSGIAIDQNNSNIIYIATGDDDAEDSFSIGVMKSIDGGLTWNTTGLNVTNSPNLMNDIYINPNDSNILWVATTDGVYKTTDAGVTWSNQTSGGLSNGTTGINIRDLKVKPENPNILYAVSSNTFYLSVNGGESFFGTGTGLPASGISRYVIDVTPANPNVVYVLASNNSFGFAGVFKSVNSGVAFTQVASLASNGDIFESTQSWYDLAFAVSDTDENEIYTGVLNIWKGIVNGTQTNFTKLNDWSAPFQSAYSHADIHFLRFFNGDLYAGTDGGFYKSTNGGSSFTDLTAGMQISQFYRVAVAKQTSDKIVGGLQDNGGHAFNNGQWQNYYGADGMDTAIDPANSNNFYGFTQNGGGLYTSTSAGANISGSVASPAGENGNWITPLVMNSDSQLYSGYRSLYKLENNNWVAISQPFGSNIDVLEIDDLDTNVIYIATNSTIRKSVNAGVDFSFLETFTSNITSIEVNNTDNNIVYVTTSGTDGQVFKSIDGGLNFVNISTGLPDVTKNSIKHQALHSKNPLYLGTSLGVYRYDDDTLAWELFNIGLPNVSVTDVELNVLDDKITAATYGRGIWQSEIPTELAAADVRLVSLEGINDAIECNANIAPQVEIENNGISTITSVDFTYYIDGIPSNFSWAGTLVSEATTVIDLPQFTLDKGRHVFKVSSTTTGDVYDINNDSEQKVIFANQSGVVDVVNTFQTDQEELLVFDQGASTQYWERGVPNGLLLNNNGADLSNQVYATNLTGDYANETKSYLVTECYDLSTLADPQIKFDMAFELEENWDIVYMEYSIDQGVNWTVLGDATNANWYNNATETGENNTCFNCPGAQWTGVAPEYAVLTEYSYDLTPFNAETNMMFRFVFHSDQSVVEEGVIVDNLVITGNALSVAEFSESNFLVFPNPSEGVFNIKTKTINTFNISVYDVTGKMMYQKQDAQTNNNNYKLDLSKYSTGVYFLNLETETSKITKKLIVN</sequence>
<dbReference type="EMBL" id="FORM01000001">
    <property type="protein sequence ID" value="SFI65365.1"/>
    <property type="molecule type" value="Genomic_DNA"/>
</dbReference>
<dbReference type="SUPFAM" id="SSF110296">
    <property type="entry name" value="Oligoxyloglucan reducing end-specific cellobiohydrolase"/>
    <property type="match status" value="3"/>
</dbReference>